<proteinExistence type="predicted"/>
<evidence type="ECO:0000313" key="3">
    <source>
        <dbReference type="EMBL" id="ORB43066.1"/>
    </source>
</evidence>
<keyword evidence="1" id="KW-0732">Signal</keyword>
<gene>
    <name evidence="3" type="ORF">BST39_09975</name>
</gene>
<dbReference type="Proteomes" id="UP000192513">
    <property type="component" value="Unassembled WGS sequence"/>
</dbReference>
<feature type="chain" id="PRO_5039576057" description="DUF732 domain-containing protein" evidence="1">
    <location>
        <begin position="28"/>
        <end position="115"/>
    </location>
</feature>
<protein>
    <recommendedName>
        <fullName evidence="2">DUF732 domain-containing protein</fullName>
    </recommendedName>
</protein>
<name>A0A1X0ICX1_9MYCO</name>
<evidence type="ECO:0000256" key="1">
    <source>
        <dbReference type="SAM" id="SignalP"/>
    </source>
</evidence>
<dbReference type="InterPro" id="IPR007969">
    <property type="entry name" value="DUF732"/>
</dbReference>
<dbReference type="EMBL" id="MVIE01000009">
    <property type="protein sequence ID" value="ORB43066.1"/>
    <property type="molecule type" value="Genomic_DNA"/>
</dbReference>
<accession>A0A1X0ICX1</accession>
<comment type="caution">
    <text evidence="3">The sequence shown here is derived from an EMBL/GenBank/DDBJ whole genome shotgun (WGS) entry which is preliminary data.</text>
</comment>
<evidence type="ECO:0000259" key="2">
    <source>
        <dbReference type="Pfam" id="PF05305"/>
    </source>
</evidence>
<feature type="signal peptide" evidence="1">
    <location>
        <begin position="1"/>
        <end position="27"/>
    </location>
</feature>
<evidence type="ECO:0000313" key="4">
    <source>
        <dbReference type="Proteomes" id="UP000192513"/>
    </source>
</evidence>
<organism evidence="3 4">
    <name type="scientific">Mycobacterium paraseoulense</name>
    <dbReference type="NCBI Taxonomy" id="590652"/>
    <lineage>
        <taxon>Bacteria</taxon>
        <taxon>Bacillati</taxon>
        <taxon>Actinomycetota</taxon>
        <taxon>Actinomycetes</taxon>
        <taxon>Mycobacteriales</taxon>
        <taxon>Mycobacteriaceae</taxon>
        <taxon>Mycobacterium</taxon>
    </lineage>
</organism>
<reference evidence="3 4" key="1">
    <citation type="submission" date="2017-02" db="EMBL/GenBank/DDBJ databases">
        <title>The new phylogeny of genus Mycobacterium.</title>
        <authorList>
            <person name="Tortoli E."/>
            <person name="Trovato A."/>
            <person name="Cirillo D.M."/>
        </authorList>
    </citation>
    <scope>NUCLEOTIDE SEQUENCE [LARGE SCALE GENOMIC DNA]</scope>
    <source>
        <strain evidence="3 4">DSM 45000</strain>
    </source>
</reference>
<sequence length="115" mass="11719">MTRMNAHRGNWWALGAIALAAAGVLFAAPASADQNDDAFIAEIQRNGVVFSDRGAAIAAGHNMCAGLDKGKTPTSLVLNVVRATDLSAHEAAFLLGASVASYCPQHRAAVGASAS</sequence>
<dbReference type="AlphaFoldDB" id="A0A1X0ICX1"/>
<feature type="domain" description="DUF732" evidence="2">
    <location>
        <begin position="35"/>
        <end position="105"/>
    </location>
</feature>
<dbReference type="Pfam" id="PF05305">
    <property type="entry name" value="DUF732"/>
    <property type="match status" value="1"/>
</dbReference>
<keyword evidence="4" id="KW-1185">Reference proteome</keyword>